<evidence type="ECO:0000256" key="3">
    <source>
        <dbReference type="SAM" id="MobiDB-lite"/>
    </source>
</evidence>
<feature type="chain" id="PRO_5018114391" evidence="4">
    <location>
        <begin position="19"/>
        <end position="351"/>
    </location>
</feature>
<protein>
    <submittedName>
        <fullName evidence="5">Phosphonate ABC transporter phosphate-binding periplasmic component</fullName>
    </submittedName>
</protein>
<reference evidence="6" key="1">
    <citation type="journal article" date="2017" name="Biotechnol. Biofuels">
        <title>Evaluation of environmental bacterial communities as a factor affecting the growth of duckweed Lemna minor.</title>
        <authorList>
            <person name="Ishizawa H."/>
            <person name="Kuroda M."/>
            <person name="Morikawa M."/>
            <person name="Ike M."/>
        </authorList>
    </citation>
    <scope>NUCLEOTIDE SEQUENCE [LARGE SCALE GENOMIC DNA]</scope>
    <source>
        <strain evidence="6">M6</strain>
    </source>
</reference>
<dbReference type="EMBL" id="AP018827">
    <property type="protein sequence ID" value="BBF81049.1"/>
    <property type="molecule type" value="Genomic_DNA"/>
</dbReference>
<gene>
    <name evidence="5" type="ORF">EM6_1644</name>
</gene>
<accession>A0A3G9G9I4</accession>
<feature type="signal peptide" evidence="4">
    <location>
        <begin position="1"/>
        <end position="18"/>
    </location>
</feature>
<dbReference type="Pfam" id="PF12974">
    <property type="entry name" value="Phosphonate-bd"/>
    <property type="match status" value="1"/>
</dbReference>
<evidence type="ECO:0000256" key="1">
    <source>
        <dbReference type="ARBA" id="ARBA00007162"/>
    </source>
</evidence>
<dbReference type="GO" id="GO:0043190">
    <property type="term" value="C:ATP-binding cassette (ABC) transporter complex"/>
    <property type="evidence" value="ECO:0007669"/>
    <property type="project" value="InterPro"/>
</dbReference>
<evidence type="ECO:0000313" key="5">
    <source>
        <dbReference type="EMBL" id="BBF81049.1"/>
    </source>
</evidence>
<dbReference type="PROSITE" id="PS51257">
    <property type="entry name" value="PROKAR_LIPOPROTEIN"/>
    <property type="match status" value="1"/>
</dbReference>
<evidence type="ECO:0000256" key="4">
    <source>
        <dbReference type="SAM" id="SignalP"/>
    </source>
</evidence>
<dbReference type="RefSeq" id="WP_126421848.1">
    <property type="nucleotide sequence ID" value="NZ_AP018827.1"/>
</dbReference>
<comment type="similarity">
    <text evidence="1">Belongs to the phosphate/phosphite/phosphonate binding protein family.</text>
</comment>
<dbReference type="PANTHER" id="PTHR35841:SF1">
    <property type="entry name" value="PHOSPHONATES-BINDING PERIPLASMIC PROTEIN"/>
    <property type="match status" value="1"/>
</dbReference>
<organism evidence="5 6">
    <name type="scientific">Asticcacaulis excentricus</name>
    <dbReference type="NCBI Taxonomy" id="78587"/>
    <lineage>
        <taxon>Bacteria</taxon>
        <taxon>Pseudomonadati</taxon>
        <taxon>Pseudomonadota</taxon>
        <taxon>Alphaproteobacteria</taxon>
        <taxon>Caulobacterales</taxon>
        <taxon>Caulobacteraceae</taxon>
        <taxon>Asticcacaulis</taxon>
    </lineage>
</organism>
<dbReference type="OrthoDB" id="9802896at2"/>
<dbReference type="NCBIfam" id="TIGR01098">
    <property type="entry name" value="3A0109s03R"/>
    <property type="match status" value="1"/>
</dbReference>
<dbReference type="AlphaFoldDB" id="A0A3G9G9I4"/>
<dbReference type="PANTHER" id="PTHR35841">
    <property type="entry name" value="PHOSPHONATES-BINDING PERIPLASMIC PROTEIN"/>
    <property type="match status" value="1"/>
</dbReference>
<dbReference type="Gene3D" id="3.40.190.10">
    <property type="entry name" value="Periplasmic binding protein-like II"/>
    <property type="match status" value="2"/>
</dbReference>
<evidence type="ECO:0000313" key="6">
    <source>
        <dbReference type="Proteomes" id="UP000278756"/>
    </source>
</evidence>
<name>A0A3G9G9I4_9CAUL</name>
<sequence length="351" mass="38007">MTLSRKAMLRGLSASALALPFLTSGCGKVDQTKGPRTEISFSILSTENAQNQEPLWRPFLADMEKQTGLKVKPFFGSNYTALIEAMRFNQVQVGWFSNASGLEAVRRADGEVFARSSDPSGVDGYQSVIIARADSPLTAEDLLKCDGKRTFGLGDVKSTSGTLAPMTYFFLPHKVDPAKCFKTVRTGSHEANFQAVANGMIDAATNNNASLERMAQVSPEKLKQIKIIWTSPTLPEDPIIYRKDLDPATKEKIRSFFLSYGTGTDAEGQRQLKILNNLIFGVFKPADDTHLLPVREMEAAEALIKAQNAGDAAAIRKAEAELKAISREAAARQAAPQALPDSAPGARPGAQ</sequence>
<dbReference type="InterPro" id="IPR005770">
    <property type="entry name" value="PhnD"/>
</dbReference>
<feature type="region of interest" description="Disordered" evidence="3">
    <location>
        <begin position="329"/>
        <end position="351"/>
    </location>
</feature>
<dbReference type="SUPFAM" id="SSF53850">
    <property type="entry name" value="Periplasmic binding protein-like II"/>
    <property type="match status" value="1"/>
</dbReference>
<keyword evidence="2 4" id="KW-0732">Signal</keyword>
<evidence type="ECO:0000256" key="2">
    <source>
        <dbReference type="ARBA" id="ARBA00022729"/>
    </source>
</evidence>
<proteinExistence type="inferred from homology"/>
<dbReference type="GO" id="GO:0055085">
    <property type="term" value="P:transmembrane transport"/>
    <property type="evidence" value="ECO:0007669"/>
    <property type="project" value="InterPro"/>
</dbReference>
<dbReference type="Proteomes" id="UP000278756">
    <property type="component" value="Chromosome 1"/>
</dbReference>
<reference evidence="6" key="2">
    <citation type="journal article" date="2017" name="Plant Physiol. Biochem.">
        <title>Differential oxidative and antioxidative response of duckweed Lemna minor toward plant growth promoting/inhibiting bacteria.</title>
        <authorList>
            <person name="Ishizawa H."/>
            <person name="Kuroda M."/>
            <person name="Morikawa M."/>
            <person name="Ike M."/>
        </authorList>
    </citation>
    <scope>NUCLEOTIDE SEQUENCE [LARGE SCALE GENOMIC DNA]</scope>
    <source>
        <strain evidence="6">M6</strain>
    </source>
</reference>